<evidence type="ECO:0000256" key="2">
    <source>
        <dbReference type="ARBA" id="ARBA00022801"/>
    </source>
</evidence>
<dbReference type="EMBL" id="JAHOPB010000001">
    <property type="protein sequence ID" value="MBU8872938.1"/>
    <property type="molecule type" value="Genomic_DNA"/>
</dbReference>
<feature type="domain" description="Amidohydrolase-related" evidence="3">
    <location>
        <begin position="64"/>
        <end position="432"/>
    </location>
</feature>
<accession>A0ABS6IF99</accession>
<proteinExistence type="inferred from homology"/>
<dbReference type="Proteomes" id="UP000727907">
    <property type="component" value="Unassembled WGS sequence"/>
</dbReference>
<evidence type="ECO:0000259" key="3">
    <source>
        <dbReference type="Pfam" id="PF01979"/>
    </source>
</evidence>
<dbReference type="RefSeq" id="WP_216957212.1">
    <property type="nucleotide sequence ID" value="NZ_JAHOPB010000001.1"/>
</dbReference>
<reference evidence="4 5" key="1">
    <citation type="submission" date="2021-06" db="EMBL/GenBank/DDBJ databases">
        <authorList>
            <person name="Lee D.H."/>
        </authorList>
    </citation>
    <scope>NUCLEOTIDE SEQUENCE [LARGE SCALE GENOMIC DNA]</scope>
    <source>
        <strain evidence="4 5">MMS21-HV4-11</strain>
    </source>
</reference>
<evidence type="ECO:0000313" key="4">
    <source>
        <dbReference type="EMBL" id="MBU8872938.1"/>
    </source>
</evidence>
<sequence>MDNRPDSIRNVSWAVVRDGAEKRHVYRREVDLHLKDGRIVEVTPAGARPTGPAEIVIDGRGMLALPGLVNIHSHPSTEPGYRGVREDHGVPEQQMTGLMERLQAFRLSDDGRQGAATMAYSEMLRAGTTTACDVTVPFEGWLETMARSGMRFHAAPTFASARWGMASPQTVTWKWDEAAGFAQFEKAKRVMDEAEAHNSGRLSAVVFPAQIDTVTPELFAAGRKHADDTGRRFSTHVGQSVVEVREMIRRHNMTPIQWAAQNGLMKSDTIMAHCILLDDHPQINWHTRKDLDLIAEAGASVAHCPQPFARYGLAMDHVGRYREKGVNVGLGTDCAPHNLIEEMRLAIVAGRLMSEDIRSLDTAGAFEAATFGGAAALGRDDIGALAPGMSADIVLVDLNHPLMQPARDPLRSFVFHAADRAVKTVLVDGEVVLKDGNPVHLDPVAAMERVAEAQARMLRDSVKLDYANRPGDEISPLSLRIT</sequence>
<dbReference type="PANTHER" id="PTHR43794:SF11">
    <property type="entry name" value="AMIDOHYDROLASE-RELATED DOMAIN-CONTAINING PROTEIN"/>
    <property type="match status" value="1"/>
</dbReference>
<protein>
    <submittedName>
        <fullName evidence="4">Amidohydrolase family protein</fullName>
    </submittedName>
</protein>
<name>A0ABS6IF99_9HYPH</name>
<gene>
    <name evidence="4" type="ORF">KQ910_04150</name>
</gene>
<dbReference type="InterPro" id="IPR050287">
    <property type="entry name" value="MTA/SAH_deaminase"/>
</dbReference>
<organism evidence="4 5">
    <name type="scientific">Reyranella humidisoli</name>
    <dbReference type="NCBI Taxonomy" id="2849149"/>
    <lineage>
        <taxon>Bacteria</taxon>
        <taxon>Pseudomonadati</taxon>
        <taxon>Pseudomonadota</taxon>
        <taxon>Alphaproteobacteria</taxon>
        <taxon>Hyphomicrobiales</taxon>
        <taxon>Reyranellaceae</taxon>
        <taxon>Reyranella</taxon>
    </lineage>
</organism>
<comment type="caution">
    <text evidence="4">The sequence shown here is derived from an EMBL/GenBank/DDBJ whole genome shotgun (WGS) entry which is preliminary data.</text>
</comment>
<dbReference type="Pfam" id="PF01979">
    <property type="entry name" value="Amidohydro_1"/>
    <property type="match status" value="1"/>
</dbReference>
<evidence type="ECO:0000256" key="1">
    <source>
        <dbReference type="ARBA" id="ARBA00006745"/>
    </source>
</evidence>
<evidence type="ECO:0000313" key="5">
    <source>
        <dbReference type="Proteomes" id="UP000727907"/>
    </source>
</evidence>
<dbReference type="InterPro" id="IPR006680">
    <property type="entry name" value="Amidohydro-rel"/>
</dbReference>
<keyword evidence="5" id="KW-1185">Reference proteome</keyword>
<dbReference type="PANTHER" id="PTHR43794">
    <property type="entry name" value="AMINOHYDROLASE SSNA-RELATED"/>
    <property type="match status" value="1"/>
</dbReference>
<keyword evidence="2" id="KW-0378">Hydrolase</keyword>
<comment type="similarity">
    <text evidence="1">Belongs to the metallo-dependent hydrolases superfamily. ATZ/TRZ family.</text>
</comment>